<dbReference type="GO" id="GO:0016787">
    <property type="term" value="F:hydrolase activity"/>
    <property type="evidence" value="ECO:0007669"/>
    <property type="project" value="UniProtKB-KW"/>
</dbReference>
<proteinExistence type="predicted"/>
<keyword evidence="4" id="KW-1185">Reference proteome</keyword>
<dbReference type="Proteomes" id="UP000003688">
    <property type="component" value="Unassembled WGS sequence"/>
</dbReference>
<dbReference type="InterPro" id="IPR032466">
    <property type="entry name" value="Metal_Hydrolase"/>
</dbReference>
<feature type="domain" description="Amidohydrolase-related" evidence="2">
    <location>
        <begin position="84"/>
        <end position="303"/>
    </location>
</feature>
<organism evidence="3 4">
    <name type="scientific">Pedosphaera parvula (strain Ellin514)</name>
    <dbReference type="NCBI Taxonomy" id="320771"/>
    <lineage>
        <taxon>Bacteria</taxon>
        <taxon>Pseudomonadati</taxon>
        <taxon>Verrucomicrobiota</taxon>
        <taxon>Pedosphaerae</taxon>
        <taxon>Pedosphaerales</taxon>
        <taxon>Pedosphaeraceae</taxon>
        <taxon>Pedosphaera</taxon>
    </lineage>
</organism>
<dbReference type="Pfam" id="PF04909">
    <property type="entry name" value="Amidohydro_2"/>
    <property type="match status" value="1"/>
</dbReference>
<protein>
    <submittedName>
        <fullName evidence="3">Amidohydrolase 2</fullName>
    </submittedName>
</protein>
<dbReference type="EMBL" id="ABOX02000003">
    <property type="protein sequence ID" value="EEF62810.1"/>
    <property type="molecule type" value="Genomic_DNA"/>
</dbReference>
<feature type="chain" id="PRO_5002893116" evidence="1">
    <location>
        <begin position="26"/>
        <end position="303"/>
    </location>
</feature>
<dbReference type="InterPro" id="IPR006680">
    <property type="entry name" value="Amidohydro-rel"/>
</dbReference>
<dbReference type="InterPro" id="IPR006311">
    <property type="entry name" value="TAT_signal"/>
</dbReference>
<dbReference type="RefSeq" id="WP_007413123.1">
    <property type="nucleotide sequence ID" value="NZ_ABOX02000003.1"/>
</dbReference>
<evidence type="ECO:0000313" key="3">
    <source>
        <dbReference type="EMBL" id="EEF62810.1"/>
    </source>
</evidence>
<dbReference type="STRING" id="320771.Cflav_PD5445"/>
<dbReference type="OrthoDB" id="9771932at2"/>
<feature type="signal peptide" evidence="1">
    <location>
        <begin position="1"/>
        <end position="25"/>
    </location>
</feature>
<evidence type="ECO:0000313" key="4">
    <source>
        <dbReference type="Proteomes" id="UP000003688"/>
    </source>
</evidence>
<gene>
    <name evidence="3" type="ORF">Cflav_PD5445</name>
</gene>
<reference evidence="3 4" key="1">
    <citation type="journal article" date="2011" name="J. Bacteriol.">
        <title>Genome sequence of 'Pedosphaera parvula' Ellin514, an aerobic Verrucomicrobial isolate from pasture soil.</title>
        <authorList>
            <person name="Kant R."/>
            <person name="van Passel M.W."/>
            <person name="Sangwan P."/>
            <person name="Palva A."/>
            <person name="Lucas S."/>
            <person name="Copeland A."/>
            <person name="Lapidus A."/>
            <person name="Glavina Del Rio T."/>
            <person name="Dalin E."/>
            <person name="Tice H."/>
            <person name="Bruce D."/>
            <person name="Goodwin L."/>
            <person name="Pitluck S."/>
            <person name="Chertkov O."/>
            <person name="Larimer F.W."/>
            <person name="Land M.L."/>
            <person name="Hauser L."/>
            <person name="Brettin T.S."/>
            <person name="Detter J.C."/>
            <person name="Han S."/>
            <person name="de Vos W.M."/>
            <person name="Janssen P.H."/>
            <person name="Smidt H."/>
        </authorList>
    </citation>
    <scope>NUCLEOTIDE SEQUENCE [LARGE SCALE GENOMIC DNA]</scope>
    <source>
        <strain evidence="3 4">Ellin514</strain>
    </source>
</reference>
<sequence precursor="true">MKHSCTRREFLASTSLMLFAAAAHGADALPEKPEPIIDIHQHTNYSFRTDEQLLAHQKAMGVTQTILLPAGSLYGLEANCTGNSAVYNFCQDHPGEYVYCANEVAGLPGARSEIEKWLKKGALGIAEQKFHVNCDSPAIEEIAEIAQEYKVPVLLHFQHNVYNLGIENFHKILEKYPKVNFIGHAQTWWSNIDKNSDQKTMYPMGKVTPGGLTDRLLTEYPNMYGDLSAGSGLNALNRDKEFTQGFFDRHQNKLLYGSDCNDAIGRGPGCQGARTIATVRQLAPSKAIERKLLYENAKRVFKL</sequence>
<comment type="caution">
    <text evidence="3">The sequence shown here is derived from an EMBL/GenBank/DDBJ whole genome shotgun (WGS) entry which is preliminary data.</text>
</comment>
<evidence type="ECO:0000259" key="2">
    <source>
        <dbReference type="Pfam" id="PF04909"/>
    </source>
</evidence>
<dbReference type="Gene3D" id="3.20.20.140">
    <property type="entry name" value="Metal-dependent hydrolases"/>
    <property type="match status" value="1"/>
</dbReference>
<dbReference type="SUPFAM" id="SSF51556">
    <property type="entry name" value="Metallo-dependent hydrolases"/>
    <property type="match status" value="1"/>
</dbReference>
<dbReference type="AlphaFoldDB" id="B9XBC5"/>
<evidence type="ECO:0000256" key="1">
    <source>
        <dbReference type="SAM" id="SignalP"/>
    </source>
</evidence>
<name>B9XBC5_PEDPL</name>
<keyword evidence="3" id="KW-0378">Hydrolase</keyword>
<dbReference type="PROSITE" id="PS51318">
    <property type="entry name" value="TAT"/>
    <property type="match status" value="1"/>
</dbReference>
<keyword evidence="1" id="KW-0732">Signal</keyword>
<accession>B9XBC5</accession>